<evidence type="ECO:0000256" key="11">
    <source>
        <dbReference type="NCBIfam" id="TIGR00215"/>
    </source>
</evidence>
<dbReference type="InterPro" id="IPR003835">
    <property type="entry name" value="Glyco_trans_19"/>
</dbReference>
<dbReference type="GO" id="GO:0009245">
    <property type="term" value="P:lipid A biosynthetic process"/>
    <property type="evidence" value="ECO:0007669"/>
    <property type="project" value="UniProtKB-UniRule"/>
</dbReference>
<comment type="similarity">
    <text evidence="2">Belongs to the LpxB family.</text>
</comment>
<evidence type="ECO:0000256" key="2">
    <source>
        <dbReference type="ARBA" id="ARBA00007868"/>
    </source>
</evidence>
<keyword evidence="7 12" id="KW-0328">Glycosyltransferase</keyword>
<keyword evidence="8 12" id="KW-0808">Transferase</keyword>
<evidence type="ECO:0000256" key="9">
    <source>
        <dbReference type="ARBA" id="ARBA00023098"/>
    </source>
</evidence>
<dbReference type="NCBIfam" id="TIGR00215">
    <property type="entry name" value="lpxB"/>
    <property type="match status" value="1"/>
</dbReference>
<dbReference type="AlphaFoldDB" id="A0A7W9ZFI0"/>
<evidence type="ECO:0000313" key="13">
    <source>
        <dbReference type="Proteomes" id="UP000544872"/>
    </source>
</evidence>
<reference evidence="12 13" key="1">
    <citation type="submission" date="2020-08" db="EMBL/GenBank/DDBJ databases">
        <title>Genomic Encyclopedia of Type Strains, Phase IV (KMG-IV): sequencing the most valuable type-strain genomes for metagenomic binning, comparative biology and taxonomic classification.</title>
        <authorList>
            <person name="Goeker M."/>
        </authorList>
    </citation>
    <scope>NUCLEOTIDE SEQUENCE [LARGE SCALE GENOMIC DNA]</scope>
    <source>
        <strain evidence="12 13">DSM 11590</strain>
    </source>
</reference>
<proteinExistence type="inferred from homology"/>
<evidence type="ECO:0000256" key="8">
    <source>
        <dbReference type="ARBA" id="ARBA00022679"/>
    </source>
</evidence>
<evidence type="ECO:0000256" key="3">
    <source>
        <dbReference type="ARBA" id="ARBA00012687"/>
    </source>
</evidence>
<keyword evidence="13" id="KW-1185">Reference proteome</keyword>
<evidence type="ECO:0000256" key="1">
    <source>
        <dbReference type="ARBA" id="ARBA00002056"/>
    </source>
</evidence>
<dbReference type="Proteomes" id="UP000544872">
    <property type="component" value="Unassembled WGS sequence"/>
</dbReference>
<comment type="catalytic activity">
    <reaction evidence="10">
        <text>a lipid X + a UDP-2-N,3-O-bis[(3R)-3-hydroxyacyl]-alpha-D-glucosamine = a lipid A disaccharide + UDP + H(+)</text>
        <dbReference type="Rhea" id="RHEA:67828"/>
        <dbReference type="ChEBI" id="CHEBI:15378"/>
        <dbReference type="ChEBI" id="CHEBI:58223"/>
        <dbReference type="ChEBI" id="CHEBI:137748"/>
        <dbReference type="ChEBI" id="CHEBI:176338"/>
        <dbReference type="ChEBI" id="CHEBI:176343"/>
        <dbReference type="EC" id="2.4.1.182"/>
    </reaction>
</comment>
<comment type="caution">
    <text evidence="12">The sequence shown here is derived from an EMBL/GenBank/DDBJ whole genome shotgun (WGS) entry which is preliminary data.</text>
</comment>
<dbReference type="GO" id="GO:0005543">
    <property type="term" value="F:phospholipid binding"/>
    <property type="evidence" value="ECO:0007669"/>
    <property type="project" value="TreeGrafter"/>
</dbReference>
<dbReference type="RefSeq" id="WP_184262991.1">
    <property type="nucleotide sequence ID" value="NZ_JACIIX010000004.1"/>
</dbReference>
<sequence>MNGVEPSDDLLICIITGEPSGDLLGARLMAALKDRGGSRVRFMGVGGESMAAEGLDTLVNQSDLAVMGFLEVVPRIPLVLRRVREVTAAIATRRPAVVVTIDSWGFTKRVQQAVARACPEIPRLHYVAPMVWAWKEKRAEDVARTVNHLMCLLPNEPAYFQKHGLSCTHVGHSVIEGGADRGDGVGFREKHGIPLSAPLLCVLPGSRRSEVSRLLPPFADAVAQMAKRVPGLKVVMPTVATVAAEVERSVGDWAVPVTVVHGERARYDAFAAADAAIAASGTVSLELALARVPHLVAYRVAPFTAWLFRRLTRIRFVNLINLQLDRLAIPELLQEDCAPGRLAETALRLLRDEAARTEQRLAFSQALAHLGGGADLPSRRAASVVLEFAEKRVTR</sequence>
<evidence type="ECO:0000256" key="5">
    <source>
        <dbReference type="ARBA" id="ARBA00022516"/>
    </source>
</evidence>
<dbReference type="SUPFAM" id="SSF53756">
    <property type="entry name" value="UDP-Glycosyltransferase/glycogen phosphorylase"/>
    <property type="match status" value="1"/>
</dbReference>
<evidence type="ECO:0000313" key="12">
    <source>
        <dbReference type="EMBL" id="MBB6210163.1"/>
    </source>
</evidence>
<dbReference type="PANTHER" id="PTHR30372">
    <property type="entry name" value="LIPID-A-DISACCHARIDE SYNTHASE"/>
    <property type="match status" value="1"/>
</dbReference>
<evidence type="ECO:0000256" key="7">
    <source>
        <dbReference type="ARBA" id="ARBA00022676"/>
    </source>
</evidence>
<accession>A0A7W9ZFI0</accession>
<comment type="function">
    <text evidence="1">Condensation of UDP-2,3-diacylglucosamine and 2,3-diacylglucosamine-1-phosphate to form lipid A disaccharide, a precursor of lipid A, a phosphorylated glycolipid that anchors the lipopolysaccharide to the outer membrane of the cell.</text>
</comment>
<dbReference type="GO" id="GO:0008915">
    <property type="term" value="F:lipid-A-disaccharide synthase activity"/>
    <property type="evidence" value="ECO:0007669"/>
    <property type="project" value="UniProtKB-UniRule"/>
</dbReference>
<dbReference type="GO" id="GO:0016020">
    <property type="term" value="C:membrane"/>
    <property type="evidence" value="ECO:0007669"/>
    <property type="project" value="GOC"/>
</dbReference>
<evidence type="ECO:0000256" key="10">
    <source>
        <dbReference type="ARBA" id="ARBA00048975"/>
    </source>
</evidence>
<keyword evidence="9" id="KW-0443">Lipid metabolism</keyword>
<name>A0A7W9ZFI0_NOVIT</name>
<dbReference type="EC" id="2.4.1.182" evidence="3 11"/>
<organism evidence="12 13">
    <name type="scientific">Novispirillum itersonii</name>
    <name type="common">Aquaspirillum itersonii</name>
    <dbReference type="NCBI Taxonomy" id="189"/>
    <lineage>
        <taxon>Bacteria</taxon>
        <taxon>Pseudomonadati</taxon>
        <taxon>Pseudomonadota</taxon>
        <taxon>Alphaproteobacteria</taxon>
        <taxon>Rhodospirillales</taxon>
        <taxon>Novispirillaceae</taxon>
        <taxon>Novispirillum</taxon>
    </lineage>
</organism>
<evidence type="ECO:0000256" key="4">
    <source>
        <dbReference type="ARBA" id="ARBA00020902"/>
    </source>
</evidence>
<keyword evidence="5" id="KW-0444">Lipid biosynthesis</keyword>
<gene>
    <name evidence="12" type="ORF">FHS48_001573</name>
</gene>
<evidence type="ECO:0000256" key="6">
    <source>
        <dbReference type="ARBA" id="ARBA00022556"/>
    </source>
</evidence>
<dbReference type="PANTHER" id="PTHR30372:SF4">
    <property type="entry name" value="LIPID-A-DISACCHARIDE SYNTHASE, MITOCHONDRIAL-RELATED"/>
    <property type="match status" value="1"/>
</dbReference>
<dbReference type="EMBL" id="JACIIX010000004">
    <property type="protein sequence ID" value="MBB6210163.1"/>
    <property type="molecule type" value="Genomic_DNA"/>
</dbReference>
<keyword evidence="6" id="KW-0441">Lipid A biosynthesis</keyword>
<protein>
    <recommendedName>
        <fullName evidence="4 11">Lipid-A-disaccharide synthase</fullName>
        <ecNumber evidence="3 11">2.4.1.182</ecNumber>
    </recommendedName>
</protein>
<dbReference type="Pfam" id="PF02684">
    <property type="entry name" value="LpxB"/>
    <property type="match status" value="1"/>
</dbReference>